<comment type="subcellular location">
    <subcellularLocation>
        <location evidence="1">Membrane</location>
        <topology evidence="1">Multi-pass membrane protein</topology>
    </subcellularLocation>
</comment>
<dbReference type="EMBL" id="BMAW01024289">
    <property type="protein sequence ID" value="GFT87290.1"/>
    <property type="molecule type" value="Genomic_DNA"/>
</dbReference>
<dbReference type="OrthoDB" id="48943at2759"/>
<evidence type="ECO:0000259" key="9">
    <source>
        <dbReference type="Pfam" id="PF00122"/>
    </source>
</evidence>
<evidence type="ECO:0000256" key="2">
    <source>
        <dbReference type="ARBA" id="ARBA00022553"/>
    </source>
</evidence>
<comment type="caution">
    <text evidence="10">The sequence shown here is derived from an EMBL/GenBank/DDBJ whole genome shotgun (WGS) entry which is preliminary data.</text>
</comment>
<organism evidence="10 11">
    <name type="scientific">Nephila pilipes</name>
    <name type="common">Giant wood spider</name>
    <name type="synonym">Nephila maculata</name>
    <dbReference type="NCBI Taxonomy" id="299642"/>
    <lineage>
        <taxon>Eukaryota</taxon>
        <taxon>Metazoa</taxon>
        <taxon>Ecdysozoa</taxon>
        <taxon>Arthropoda</taxon>
        <taxon>Chelicerata</taxon>
        <taxon>Arachnida</taxon>
        <taxon>Araneae</taxon>
        <taxon>Araneomorphae</taxon>
        <taxon>Entelegynae</taxon>
        <taxon>Araneoidea</taxon>
        <taxon>Nephilidae</taxon>
        <taxon>Nephila</taxon>
    </lineage>
</organism>
<keyword evidence="7" id="KW-1278">Translocase</keyword>
<evidence type="ECO:0000256" key="7">
    <source>
        <dbReference type="ARBA" id="ARBA00022967"/>
    </source>
</evidence>
<dbReference type="InterPro" id="IPR008250">
    <property type="entry name" value="ATPase_P-typ_transduc_dom_A_sf"/>
</dbReference>
<evidence type="ECO:0000256" key="8">
    <source>
        <dbReference type="ARBA" id="ARBA00049360"/>
    </source>
</evidence>
<feature type="domain" description="P-type ATPase A" evidence="9">
    <location>
        <begin position="1"/>
        <end position="68"/>
    </location>
</feature>
<evidence type="ECO:0000256" key="5">
    <source>
        <dbReference type="ARBA" id="ARBA00022840"/>
    </source>
</evidence>
<evidence type="ECO:0000313" key="11">
    <source>
        <dbReference type="Proteomes" id="UP000887013"/>
    </source>
</evidence>
<dbReference type="PANTHER" id="PTHR45630">
    <property type="entry name" value="CATION-TRANSPORTING ATPASE-RELATED"/>
    <property type="match status" value="1"/>
</dbReference>
<keyword evidence="6" id="KW-0460">Magnesium</keyword>
<feature type="non-terminal residue" evidence="10">
    <location>
        <position position="1"/>
    </location>
</feature>
<dbReference type="GO" id="GO:0019829">
    <property type="term" value="F:ATPase-coupled monoatomic cation transmembrane transporter activity"/>
    <property type="evidence" value="ECO:0007669"/>
    <property type="project" value="TreeGrafter"/>
</dbReference>
<protein>
    <submittedName>
        <fullName evidence="10">Cation-transporting ATPase</fullName>
    </submittedName>
</protein>
<keyword evidence="11" id="KW-1185">Reference proteome</keyword>
<dbReference type="PANTHER" id="PTHR45630:SF8">
    <property type="entry name" value="CATION-TRANSPORTING ATPASE"/>
    <property type="match status" value="1"/>
</dbReference>
<gene>
    <name evidence="10" type="primary">Atp13a3</name>
    <name evidence="10" type="ORF">NPIL_468301</name>
</gene>
<dbReference type="GO" id="GO:0140358">
    <property type="term" value="F:P-type transmembrane transporter activity"/>
    <property type="evidence" value="ECO:0007669"/>
    <property type="project" value="InterPro"/>
</dbReference>
<evidence type="ECO:0000256" key="4">
    <source>
        <dbReference type="ARBA" id="ARBA00022741"/>
    </source>
</evidence>
<dbReference type="GO" id="GO:0006874">
    <property type="term" value="P:intracellular calcium ion homeostasis"/>
    <property type="evidence" value="ECO:0007669"/>
    <property type="project" value="TreeGrafter"/>
</dbReference>
<evidence type="ECO:0000313" key="10">
    <source>
        <dbReference type="EMBL" id="GFT87290.1"/>
    </source>
</evidence>
<sequence length="87" mass="9682">GNCVVNESMLTGESTPITKVPVPNDPNTRFNTIVNKRNTLFCGTQVLHSRSVDGSPVKAIVYRTGKEKAIFLFRFQNFGHLLLLFGE</sequence>
<dbReference type="GO" id="GO:0016020">
    <property type="term" value="C:membrane"/>
    <property type="evidence" value="ECO:0007669"/>
    <property type="project" value="UniProtKB-SubCell"/>
</dbReference>
<accession>A0A8X6PVA5</accession>
<keyword evidence="4" id="KW-0547">Nucleotide-binding</keyword>
<dbReference type="GO" id="GO:0005524">
    <property type="term" value="F:ATP binding"/>
    <property type="evidence" value="ECO:0007669"/>
    <property type="project" value="UniProtKB-KW"/>
</dbReference>
<name>A0A8X6PVA5_NEPPI</name>
<dbReference type="Pfam" id="PF00122">
    <property type="entry name" value="E1-E2_ATPase"/>
    <property type="match status" value="1"/>
</dbReference>
<dbReference type="SUPFAM" id="SSF81653">
    <property type="entry name" value="Calcium ATPase, transduction domain A"/>
    <property type="match status" value="1"/>
</dbReference>
<comment type="catalytic activity">
    <reaction evidence="8">
        <text>ATP + H2O = ADP + phosphate + H(+)</text>
        <dbReference type="Rhea" id="RHEA:13065"/>
        <dbReference type="ChEBI" id="CHEBI:15377"/>
        <dbReference type="ChEBI" id="CHEBI:15378"/>
        <dbReference type="ChEBI" id="CHEBI:30616"/>
        <dbReference type="ChEBI" id="CHEBI:43474"/>
        <dbReference type="ChEBI" id="CHEBI:456216"/>
    </reaction>
</comment>
<evidence type="ECO:0000256" key="1">
    <source>
        <dbReference type="ARBA" id="ARBA00004141"/>
    </source>
</evidence>
<reference evidence="10" key="1">
    <citation type="submission" date="2020-08" db="EMBL/GenBank/DDBJ databases">
        <title>Multicomponent nature underlies the extraordinary mechanical properties of spider dragline silk.</title>
        <authorList>
            <person name="Kono N."/>
            <person name="Nakamura H."/>
            <person name="Mori M."/>
            <person name="Yoshida Y."/>
            <person name="Ohtoshi R."/>
            <person name="Malay A.D."/>
            <person name="Moran D.A.P."/>
            <person name="Tomita M."/>
            <person name="Numata K."/>
            <person name="Arakawa K."/>
        </authorList>
    </citation>
    <scope>NUCLEOTIDE SEQUENCE</scope>
</reference>
<dbReference type="GO" id="GO:0046872">
    <property type="term" value="F:metal ion binding"/>
    <property type="evidence" value="ECO:0007669"/>
    <property type="project" value="UniProtKB-KW"/>
</dbReference>
<evidence type="ECO:0000256" key="3">
    <source>
        <dbReference type="ARBA" id="ARBA00022723"/>
    </source>
</evidence>
<dbReference type="AlphaFoldDB" id="A0A8X6PVA5"/>
<dbReference type="Proteomes" id="UP000887013">
    <property type="component" value="Unassembled WGS sequence"/>
</dbReference>
<dbReference type="InterPro" id="IPR059000">
    <property type="entry name" value="ATPase_P-type_domA"/>
</dbReference>
<keyword evidence="3" id="KW-0479">Metal-binding</keyword>
<evidence type="ECO:0000256" key="6">
    <source>
        <dbReference type="ARBA" id="ARBA00022842"/>
    </source>
</evidence>
<proteinExistence type="predicted"/>
<keyword evidence="5" id="KW-0067">ATP-binding</keyword>
<dbReference type="Gene3D" id="2.70.150.10">
    <property type="entry name" value="Calcium-transporting ATPase, cytoplasmic transduction domain A"/>
    <property type="match status" value="1"/>
</dbReference>
<dbReference type="InterPro" id="IPR006544">
    <property type="entry name" value="P-type_TPase_V"/>
</dbReference>
<keyword evidence="2" id="KW-0597">Phosphoprotein</keyword>